<organism evidence="1 2">
    <name type="scientific">Diphasiastrum complanatum</name>
    <name type="common">Issler's clubmoss</name>
    <name type="synonym">Lycopodium complanatum</name>
    <dbReference type="NCBI Taxonomy" id="34168"/>
    <lineage>
        <taxon>Eukaryota</taxon>
        <taxon>Viridiplantae</taxon>
        <taxon>Streptophyta</taxon>
        <taxon>Embryophyta</taxon>
        <taxon>Tracheophyta</taxon>
        <taxon>Lycopodiopsida</taxon>
        <taxon>Lycopodiales</taxon>
        <taxon>Lycopodiaceae</taxon>
        <taxon>Lycopodioideae</taxon>
        <taxon>Diphasiastrum</taxon>
    </lineage>
</organism>
<evidence type="ECO:0000313" key="1">
    <source>
        <dbReference type="EMBL" id="KAJ7539794.1"/>
    </source>
</evidence>
<proteinExistence type="predicted"/>
<keyword evidence="2" id="KW-1185">Reference proteome</keyword>
<reference evidence="2" key="1">
    <citation type="journal article" date="2024" name="Proc. Natl. Acad. Sci. U.S.A.">
        <title>Extraordinary preservation of gene collinearity over three hundred million years revealed in homosporous lycophytes.</title>
        <authorList>
            <person name="Li C."/>
            <person name="Wickell D."/>
            <person name="Kuo L.Y."/>
            <person name="Chen X."/>
            <person name="Nie B."/>
            <person name="Liao X."/>
            <person name="Peng D."/>
            <person name="Ji J."/>
            <person name="Jenkins J."/>
            <person name="Williams M."/>
            <person name="Shu S."/>
            <person name="Plott C."/>
            <person name="Barry K."/>
            <person name="Rajasekar S."/>
            <person name="Grimwood J."/>
            <person name="Han X."/>
            <person name="Sun S."/>
            <person name="Hou Z."/>
            <person name="He W."/>
            <person name="Dai G."/>
            <person name="Sun C."/>
            <person name="Schmutz J."/>
            <person name="Leebens-Mack J.H."/>
            <person name="Li F.W."/>
            <person name="Wang L."/>
        </authorList>
    </citation>
    <scope>NUCLEOTIDE SEQUENCE [LARGE SCALE GENOMIC DNA]</scope>
    <source>
        <strain evidence="2">cv. PW_Plant_1</strain>
    </source>
</reference>
<dbReference type="EMBL" id="CM055102">
    <property type="protein sequence ID" value="KAJ7539794.1"/>
    <property type="molecule type" value="Genomic_DNA"/>
</dbReference>
<dbReference type="Proteomes" id="UP001162992">
    <property type="component" value="Chromosome 11"/>
</dbReference>
<accession>A0ACC2CCQ2</accession>
<sequence>MARNSPLQHEVMPDDPFGRISISSSQGKLDLSAPLLCARRYGAFDVADEDLVTRSGAQGNPSVGLGSLRSPGAVPFVWEHSPGKPKAKEITLSILPAIPAPPQVRASSPNISTDPQRLRHVSSDHRDGRTGGEVPVGPFVPKALFQNKNFQGQTEQQTLPGEPGEKRSSLEAHSAACDNSIEEADAFSDAADTFDQNEVTTRATSVISTLHDLNNSVLPVGRTDPHARDFIMRRFLPAAKAMAVESPAASPALSESNIQKKIYHSPLGQPQRCSVPRLPVTDRLANLTDKRVVEDSYEDEESSALSRKACGFFPFRLSAAFKHLLPQSSPARLKTKSKLHFVQFSRRSKVKNLPVLESTGKSSSQDVSKTVRLLSKLVDTYPASTLLLPLCASESCESSSSEDEHDNGVNVRYGSQSGRATFIGNGLMNRIMQSPQQLPNEERILRDHVHSYNNGFVSLPSNETKGFLGLPKDVASTLSKKQAYGSGRFKTFTSVSAQAQKPSQNGNIAHYCDSLAKKNIGFGSPSPSEMEFHFGRKLGKDTRLSNVHQSDHSDESDISTPSSDTSSLYGDGSPRATAETGETSTTDAKTDRSGNCDSNLYLHSEIPYSGVKGFSLAPAQEAALELESANDPISDAKFPNRLGGTNYQKLLSQAKFEADSPRDPHQHNEQSHKNKPARVLLPPLPKSPSQSWLWRAAPSPTSASLLGQVTPQVKTPDVGISITKSAKWEAMVKSGNTQAGHLRYSEVRLPFVQVALMASANSS</sequence>
<name>A0ACC2CCQ2_DIPCM</name>
<gene>
    <name evidence="1" type="ORF">O6H91_11G109100</name>
</gene>
<evidence type="ECO:0000313" key="2">
    <source>
        <dbReference type="Proteomes" id="UP001162992"/>
    </source>
</evidence>
<comment type="caution">
    <text evidence="1">The sequence shown here is derived from an EMBL/GenBank/DDBJ whole genome shotgun (WGS) entry which is preliminary data.</text>
</comment>
<protein>
    <submittedName>
        <fullName evidence="1">Uncharacterized protein</fullName>
    </submittedName>
</protein>